<protein>
    <submittedName>
        <fullName evidence="3">Uncharacterized protein</fullName>
    </submittedName>
</protein>
<evidence type="ECO:0000256" key="1">
    <source>
        <dbReference type="SAM" id="MobiDB-lite"/>
    </source>
</evidence>
<dbReference type="PANTHER" id="PTHR38049">
    <property type="entry name" value="RICIN B LECTIN DOMAIN-CONTAINING PROTEIN"/>
    <property type="match status" value="1"/>
</dbReference>
<gene>
    <name evidence="3" type="ORF">PRZ48_011326</name>
</gene>
<dbReference type="EMBL" id="JAXOVC010000009">
    <property type="protein sequence ID" value="KAK4496877.1"/>
    <property type="molecule type" value="Genomic_DNA"/>
</dbReference>
<comment type="caution">
    <text evidence="3">The sequence shown here is derived from an EMBL/GenBank/DDBJ whole genome shotgun (WGS) entry which is preliminary data.</text>
</comment>
<proteinExistence type="predicted"/>
<evidence type="ECO:0000256" key="2">
    <source>
        <dbReference type="SAM" id="Phobius"/>
    </source>
</evidence>
<evidence type="ECO:0000313" key="4">
    <source>
        <dbReference type="Proteomes" id="UP001305779"/>
    </source>
</evidence>
<feature type="transmembrane region" description="Helical" evidence="2">
    <location>
        <begin position="129"/>
        <end position="147"/>
    </location>
</feature>
<keyword evidence="2" id="KW-0812">Transmembrane</keyword>
<sequence length="371" mass="42453">MKTTYKVTKKRSQVPSRRPEVARPIDTTALAQAVIRIAKINSEIATISKQLRSLERQDGDSQPADEDVEEELSVIDDVLKEATATNALLDAFDLDDEHGVFGERKKTRKLQCPAELQEQRRKLQRLPQLGRLVLGILTAVAACPAIIGTTEAVRHGQRQNAREEHRGRKSHLVVSLLNRSAYSQRFDGAPIVLKDNKLWVDTTGVSKQMGLHPFTGYFLPYPGDMEKVWREAGFHKGEGMVTTISDDPPFLNWVYVDRQTHEVKYGVRDQSQPHVVGPFDVTKYDRRLTFEGWEGFVAVEEEEGNPLWALYFDREDDGLQSEERVGTQRLRMLGLEVWRRELRMDRETAVENRLDRIRAREEKSSEETTVS</sequence>
<dbReference type="Proteomes" id="UP001305779">
    <property type="component" value="Unassembled WGS sequence"/>
</dbReference>
<keyword evidence="2" id="KW-0472">Membrane</keyword>
<organism evidence="3 4">
    <name type="scientific">Zasmidium cellare</name>
    <name type="common">Wine cellar mold</name>
    <name type="synonym">Racodium cellare</name>
    <dbReference type="NCBI Taxonomy" id="395010"/>
    <lineage>
        <taxon>Eukaryota</taxon>
        <taxon>Fungi</taxon>
        <taxon>Dikarya</taxon>
        <taxon>Ascomycota</taxon>
        <taxon>Pezizomycotina</taxon>
        <taxon>Dothideomycetes</taxon>
        <taxon>Dothideomycetidae</taxon>
        <taxon>Mycosphaerellales</taxon>
        <taxon>Mycosphaerellaceae</taxon>
        <taxon>Zasmidium</taxon>
    </lineage>
</organism>
<keyword evidence="4" id="KW-1185">Reference proteome</keyword>
<dbReference type="PANTHER" id="PTHR38049:SF2">
    <property type="entry name" value="RICIN B LECTIN DOMAIN-CONTAINING PROTEIN"/>
    <property type="match status" value="1"/>
</dbReference>
<name>A0ABR0E613_ZASCE</name>
<reference evidence="3 4" key="1">
    <citation type="journal article" date="2023" name="G3 (Bethesda)">
        <title>A chromosome-level genome assembly of Zasmidium syzygii isolated from banana leaves.</title>
        <authorList>
            <person name="van Westerhoven A.C."/>
            <person name="Mehrabi R."/>
            <person name="Talebi R."/>
            <person name="Steentjes M.B.F."/>
            <person name="Corcolon B."/>
            <person name="Chong P.A."/>
            <person name="Kema G.H.J."/>
            <person name="Seidl M.F."/>
        </authorList>
    </citation>
    <scope>NUCLEOTIDE SEQUENCE [LARGE SCALE GENOMIC DNA]</scope>
    <source>
        <strain evidence="3 4">P124</strain>
    </source>
</reference>
<feature type="region of interest" description="Disordered" evidence="1">
    <location>
        <begin position="1"/>
        <end position="20"/>
    </location>
</feature>
<keyword evidence="2" id="KW-1133">Transmembrane helix</keyword>
<evidence type="ECO:0000313" key="3">
    <source>
        <dbReference type="EMBL" id="KAK4496877.1"/>
    </source>
</evidence>
<accession>A0ABR0E613</accession>